<evidence type="ECO:0000256" key="1">
    <source>
        <dbReference type="SAM" id="Phobius"/>
    </source>
</evidence>
<dbReference type="eggNOG" id="ENOG502S1US">
    <property type="taxonomic scope" value="Eukaryota"/>
</dbReference>
<gene>
    <name evidence="3" type="primary">LOC104240761</name>
</gene>
<reference evidence="2" key="1">
    <citation type="journal article" date="2013" name="Genome Biol.">
        <title>Reference genomes and transcriptomes of Nicotiana sylvestris and Nicotiana tomentosiformis.</title>
        <authorList>
            <person name="Sierro N."/>
            <person name="Battey J.N."/>
            <person name="Ouadi S."/>
            <person name="Bovet L."/>
            <person name="Goepfert S."/>
            <person name="Bakaher N."/>
            <person name="Peitsch M.C."/>
            <person name="Ivanov N.V."/>
        </authorList>
    </citation>
    <scope>NUCLEOTIDE SEQUENCE [LARGE SCALE GENOMIC DNA]</scope>
</reference>
<evidence type="ECO:0000313" key="3">
    <source>
        <dbReference type="RefSeq" id="XP_009793950.1"/>
    </source>
</evidence>
<feature type="transmembrane region" description="Helical" evidence="1">
    <location>
        <begin position="168"/>
        <end position="187"/>
    </location>
</feature>
<evidence type="ECO:0000313" key="2">
    <source>
        <dbReference type="Proteomes" id="UP000189701"/>
    </source>
</evidence>
<sequence length="226" mass="24318">MARETESDISFQEAANVARRAEMLFCASERLHASLYPSVSLITNWVKSPPTRLQVDKALKVVFTGRSGEEKESEIVFGNTEFKDFAVEVFADTVVSGAVKELLKRVPLGAFGIVGVGAVVKPGKELVAAAIGAYALGVATSVYVSLGLFLNKDDGVGTKQLEFSINIFQYWAVQSIICPLLSSYALGKYTKSQTASSLICQLQQSADSGFLHIYSGESLDAEVTCL</sequence>
<keyword evidence="1" id="KW-0472">Membrane</keyword>
<name>A0A1U7Y585_NICSY</name>
<organism evidence="2 3">
    <name type="scientific">Nicotiana sylvestris</name>
    <name type="common">Wood tobacco</name>
    <name type="synonym">South American tobacco</name>
    <dbReference type="NCBI Taxonomy" id="4096"/>
    <lineage>
        <taxon>Eukaryota</taxon>
        <taxon>Viridiplantae</taxon>
        <taxon>Streptophyta</taxon>
        <taxon>Embryophyta</taxon>
        <taxon>Tracheophyta</taxon>
        <taxon>Spermatophyta</taxon>
        <taxon>Magnoliopsida</taxon>
        <taxon>eudicotyledons</taxon>
        <taxon>Gunneridae</taxon>
        <taxon>Pentapetalae</taxon>
        <taxon>asterids</taxon>
        <taxon>lamiids</taxon>
        <taxon>Solanales</taxon>
        <taxon>Solanaceae</taxon>
        <taxon>Nicotianoideae</taxon>
        <taxon>Nicotianeae</taxon>
        <taxon>Nicotiana</taxon>
    </lineage>
</organism>
<dbReference type="RefSeq" id="XP_009793950.1">
    <property type="nucleotide sequence ID" value="XM_009795648.1"/>
</dbReference>
<dbReference type="STRING" id="4096.A0A1U7Y585"/>
<keyword evidence="2" id="KW-1185">Reference proteome</keyword>
<dbReference type="Proteomes" id="UP000189701">
    <property type="component" value="Unplaced"/>
</dbReference>
<keyword evidence="1" id="KW-0812">Transmembrane</keyword>
<accession>A0A1U7Y585</accession>
<keyword evidence="1" id="KW-1133">Transmembrane helix</keyword>
<dbReference type="AlphaFoldDB" id="A0A1U7Y585"/>
<dbReference type="PANTHER" id="PTHR36743">
    <property type="entry name" value="OS04G0495300 PROTEIN"/>
    <property type="match status" value="1"/>
</dbReference>
<protein>
    <submittedName>
        <fullName evidence="3">Uncharacterized protein LOC104240761</fullName>
    </submittedName>
</protein>
<reference evidence="3" key="2">
    <citation type="submission" date="2025-08" db="UniProtKB">
        <authorList>
            <consortium name="RefSeq"/>
        </authorList>
    </citation>
    <scope>IDENTIFICATION</scope>
    <source>
        <tissue evidence="3">Leaf</tissue>
    </source>
</reference>
<proteinExistence type="predicted"/>
<feature type="transmembrane region" description="Helical" evidence="1">
    <location>
        <begin position="126"/>
        <end position="148"/>
    </location>
</feature>
<dbReference type="PANTHER" id="PTHR36743:SF1">
    <property type="entry name" value="OS04G0495300 PROTEIN"/>
    <property type="match status" value="1"/>
</dbReference>